<comment type="similarity">
    <text evidence="4 7">Belongs to the glucosamine/galactosamine-6-phosphate isomerase family. 6-phosphogluconolactonase subfamily.</text>
</comment>
<name>A0ABN0WS80_9ACTN</name>
<evidence type="ECO:0000313" key="9">
    <source>
        <dbReference type="EMBL" id="GAA0345017.1"/>
    </source>
</evidence>
<protein>
    <recommendedName>
        <fullName evidence="6 7">6-phosphogluconolactonase</fullName>
        <shortName evidence="7">6PGL</shortName>
        <ecNumber evidence="5 7">3.1.1.31</ecNumber>
    </recommendedName>
</protein>
<reference evidence="9 10" key="1">
    <citation type="journal article" date="2019" name="Int. J. Syst. Evol. Microbiol.">
        <title>The Global Catalogue of Microorganisms (GCM) 10K type strain sequencing project: providing services to taxonomists for standard genome sequencing and annotation.</title>
        <authorList>
            <consortium name="The Broad Institute Genomics Platform"/>
            <consortium name="The Broad Institute Genome Sequencing Center for Infectious Disease"/>
            <person name="Wu L."/>
            <person name="Ma J."/>
        </authorList>
    </citation>
    <scope>NUCLEOTIDE SEQUENCE [LARGE SCALE GENOMIC DNA]</scope>
    <source>
        <strain evidence="9 10">JCM 3146</strain>
    </source>
</reference>
<proteinExistence type="inferred from homology"/>
<evidence type="ECO:0000256" key="6">
    <source>
        <dbReference type="ARBA" id="ARBA00020337"/>
    </source>
</evidence>
<dbReference type="CDD" id="cd01400">
    <property type="entry name" value="6PGL"/>
    <property type="match status" value="1"/>
</dbReference>
<feature type="domain" description="Glucosamine/galactosamine-6-phosphate isomerase" evidence="8">
    <location>
        <begin position="11"/>
        <end position="236"/>
    </location>
</feature>
<keyword evidence="10" id="KW-1185">Reference proteome</keyword>
<comment type="caution">
    <text evidence="9">The sequence shown here is derived from an EMBL/GenBank/DDBJ whole genome shotgun (WGS) entry which is preliminary data.</text>
</comment>
<dbReference type="Proteomes" id="UP001501822">
    <property type="component" value="Unassembled WGS sequence"/>
</dbReference>
<dbReference type="RefSeq" id="WP_252804897.1">
    <property type="nucleotide sequence ID" value="NZ_BAAABM010000034.1"/>
</dbReference>
<dbReference type="PANTHER" id="PTHR11054:SF0">
    <property type="entry name" value="6-PHOSPHOGLUCONOLACTONASE"/>
    <property type="match status" value="1"/>
</dbReference>
<evidence type="ECO:0000256" key="2">
    <source>
        <dbReference type="ARBA" id="ARBA00002681"/>
    </source>
</evidence>
<organism evidence="9 10">
    <name type="scientific">Actinoallomurus spadix</name>
    <dbReference type="NCBI Taxonomy" id="79912"/>
    <lineage>
        <taxon>Bacteria</taxon>
        <taxon>Bacillati</taxon>
        <taxon>Actinomycetota</taxon>
        <taxon>Actinomycetes</taxon>
        <taxon>Streptosporangiales</taxon>
        <taxon>Thermomonosporaceae</taxon>
        <taxon>Actinoallomurus</taxon>
    </lineage>
</organism>
<dbReference type="NCBIfam" id="TIGR01198">
    <property type="entry name" value="pgl"/>
    <property type="match status" value="1"/>
</dbReference>
<dbReference type="Gene3D" id="3.40.50.1360">
    <property type="match status" value="1"/>
</dbReference>
<dbReference type="PANTHER" id="PTHR11054">
    <property type="entry name" value="6-PHOSPHOGLUCONOLACTONASE"/>
    <property type="match status" value="1"/>
</dbReference>
<dbReference type="Pfam" id="PF01182">
    <property type="entry name" value="Glucosamine_iso"/>
    <property type="match status" value="1"/>
</dbReference>
<evidence type="ECO:0000256" key="3">
    <source>
        <dbReference type="ARBA" id="ARBA00004961"/>
    </source>
</evidence>
<evidence type="ECO:0000256" key="4">
    <source>
        <dbReference type="ARBA" id="ARBA00010662"/>
    </source>
</evidence>
<dbReference type="InterPro" id="IPR037171">
    <property type="entry name" value="NagB/RpiA_transferase-like"/>
</dbReference>
<comment type="catalytic activity">
    <reaction evidence="1 7">
        <text>6-phospho-D-glucono-1,5-lactone + H2O = 6-phospho-D-gluconate + H(+)</text>
        <dbReference type="Rhea" id="RHEA:12556"/>
        <dbReference type="ChEBI" id="CHEBI:15377"/>
        <dbReference type="ChEBI" id="CHEBI:15378"/>
        <dbReference type="ChEBI" id="CHEBI:57955"/>
        <dbReference type="ChEBI" id="CHEBI:58759"/>
        <dbReference type="EC" id="3.1.1.31"/>
    </reaction>
</comment>
<evidence type="ECO:0000256" key="7">
    <source>
        <dbReference type="RuleBase" id="RU365095"/>
    </source>
</evidence>
<evidence type="ECO:0000313" key="10">
    <source>
        <dbReference type="Proteomes" id="UP001501822"/>
    </source>
</evidence>
<gene>
    <name evidence="7 9" type="primary">pgl</name>
    <name evidence="9" type="ORF">GCM10010151_38250</name>
</gene>
<dbReference type="SUPFAM" id="SSF100950">
    <property type="entry name" value="NagB/RpiA/CoA transferase-like"/>
    <property type="match status" value="1"/>
</dbReference>
<dbReference type="InterPro" id="IPR039104">
    <property type="entry name" value="6PGL"/>
</dbReference>
<evidence type="ECO:0000259" key="8">
    <source>
        <dbReference type="Pfam" id="PF01182"/>
    </source>
</evidence>
<keyword evidence="7" id="KW-0378">Hydrolase</keyword>
<dbReference type="InterPro" id="IPR006148">
    <property type="entry name" value="Glc/Gal-6P_isomerase"/>
</dbReference>
<comment type="pathway">
    <text evidence="3 7">Carbohydrate degradation; pentose phosphate pathway; D-ribulose 5-phosphate from D-glucose 6-phosphate (oxidative stage): step 2/3.</text>
</comment>
<evidence type="ECO:0000256" key="1">
    <source>
        <dbReference type="ARBA" id="ARBA00000832"/>
    </source>
</evidence>
<comment type="function">
    <text evidence="2 7">Hydrolysis of 6-phosphogluconolactone to 6-phosphogluconate.</text>
</comment>
<evidence type="ECO:0000256" key="5">
    <source>
        <dbReference type="ARBA" id="ARBA00013198"/>
    </source>
</evidence>
<sequence length="258" mass="27026">MTAPSVLVHHDQSLLAKAVAARLVTRLVDAQAATGGAHLVLTGGGVGTAVLEELAAAPARDAIDWGHLDVWWGDERYLPTGHEERNETGARKALLDHVDIDPKRIHPMPSSDSGLSPEDAAEQYAAELRAATRPEDHGVVPSFDVLMLGLGPDSHVASLFPGMPALYEEERPVVAVHGAPKPPPTRISLTLPAIHTAREVWVIAAGESKAGAVHLALSDAGPVQVPGAGARGRQRTLFLLDRTAAGKLPPGLGRIASP</sequence>
<dbReference type="EC" id="3.1.1.31" evidence="5 7"/>
<accession>A0ABN0WS80</accession>
<dbReference type="EMBL" id="BAAABM010000034">
    <property type="protein sequence ID" value="GAA0345017.1"/>
    <property type="molecule type" value="Genomic_DNA"/>
</dbReference>
<dbReference type="InterPro" id="IPR005900">
    <property type="entry name" value="6-phosphogluconolactonase_DevB"/>
</dbReference>